<dbReference type="InterPro" id="IPR036390">
    <property type="entry name" value="WH_DNA-bd_sf"/>
</dbReference>
<reference evidence="6" key="1">
    <citation type="journal article" date="2019" name="Int. J. Syst. Evol. Microbiol.">
        <title>The Global Catalogue of Microorganisms (GCM) 10K type strain sequencing project: providing services to taxonomists for standard genome sequencing and annotation.</title>
        <authorList>
            <consortium name="The Broad Institute Genomics Platform"/>
            <consortium name="The Broad Institute Genome Sequencing Center for Infectious Disease"/>
            <person name="Wu L."/>
            <person name="Ma J."/>
        </authorList>
    </citation>
    <scope>NUCLEOTIDE SEQUENCE [LARGE SCALE GENOMIC DNA]</scope>
    <source>
        <strain evidence="6">CGMCC 1.12376</strain>
    </source>
</reference>
<dbReference type="InterPro" id="IPR026282">
    <property type="entry name" value="MJ1563"/>
</dbReference>
<dbReference type="PANTHER" id="PTHR38465:SF1">
    <property type="entry name" value="HTH-TYPE TRANSCRIPTIONAL REGULATOR MJ1563-RELATED"/>
    <property type="match status" value="1"/>
</dbReference>
<keyword evidence="6" id="KW-1185">Reference proteome</keyword>
<keyword evidence="2 4" id="KW-0238">DNA-binding</keyword>
<dbReference type="EMBL" id="JBHUDE010000157">
    <property type="protein sequence ID" value="MFD1609455.1"/>
    <property type="molecule type" value="Genomic_DNA"/>
</dbReference>
<dbReference type="RefSeq" id="WP_251515468.1">
    <property type="nucleotide sequence ID" value="NZ_JAMBON010000025.1"/>
</dbReference>
<dbReference type="Gene3D" id="1.10.10.10">
    <property type="entry name" value="Winged helix-like DNA-binding domain superfamily/Winged helix DNA-binding domain"/>
    <property type="match status" value="1"/>
</dbReference>
<comment type="similarity">
    <text evidence="4">Belongs to the GbsR family.</text>
</comment>
<evidence type="ECO:0000256" key="4">
    <source>
        <dbReference type="PIRNR" id="PIRNR006707"/>
    </source>
</evidence>
<organism evidence="5 6">
    <name type="scientific">Oceanobacillus luteolus</name>
    <dbReference type="NCBI Taxonomy" id="1274358"/>
    <lineage>
        <taxon>Bacteria</taxon>
        <taxon>Bacillati</taxon>
        <taxon>Bacillota</taxon>
        <taxon>Bacilli</taxon>
        <taxon>Bacillales</taxon>
        <taxon>Bacillaceae</taxon>
        <taxon>Oceanobacillus</taxon>
    </lineage>
</organism>
<gene>
    <name evidence="5" type="ORF">ACFSBH_17700</name>
</gene>
<dbReference type="Proteomes" id="UP001597221">
    <property type="component" value="Unassembled WGS sequence"/>
</dbReference>
<dbReference type="PIRSF" id="PIRSF006707">
    <property type="entry name" value="MJ1563"/>
    <property type="match status" value="1"/>
</dbReference>
<evidence type="ECO:0000256" key="1">
    <source>
        <dbReference type="ARBA" id="ARBA00023015"/>
    </source>
</evidence>
<keyword evidence="3 4" id="KW-0804">Transcription</keyword>
<dbReference type="SUPFAM" id="SSF46785">
    <property type="entry name" value="Winged helix' DNA-binding domain"/>
    <property type="match status" value="1"/>
</dbReference>
<evidence type="ECO:0000256" key="2">
    <source>
        <dbReference type="ARBA" id="ARBA00023125"/>
    </source>
</evidence>
<name>A0ABW4HXC5_9BACI</name>
<dbReference type="InterPro" id="IPR036388">
    <property type="entry name" value="WH-like_DNA-bd_sf"/>
</dbReference>
<evidence type="ECO:0000313" key="5">
    <source>
        <dbReference type="EMBL" id="MFD1609455.1"/>
    </source>
</evidence>
<proteinExistence type="inferred from homology"/>
<dbReference type="PANTHER" id="PTHR38465">
    <property type="entry name" value="HTH-TYPE TRANSCRIPTIONAL REGULATOR MJ1563-RELATED"/>
    <property type="match status" value="1"/>
</dbReference>
<evidence type="ECO:0000256" key="3">
    <source>
        <dbReference type="ARBA" id="ARBA00023163"/>
    </source>
</evidence>
<protein>
    <recommendedName>
        <fullName evidence="4">HTH-type transcriptional regulator</fullName>
    </recommendedName>
</protein>
<evidence type="ECO:0000313" key="6">
    <source>
        <dbReference type="Proteomes" id="UP001597221"/>
    </source>
</evidence>
<dbReference type="InterPro" id="IPR052362">
    <property type="entry name" value="HTH-GbsR_regulator"/>
</dbReference>
<sequence length="159" mass="18605">MHTDKTLKDDLVTALSKTIELFGLSTLESRLFAYLYLVDEPKTLDEMSEALGKSKTAMSTSIRSLAEFNLVSQVWQKGIRKDLYVANSQLYRAFMNFYFKKWVDKTERQREVLEEILEDAKENPEQDSWETIHLVGKLADIIEFHSEIEDTFNTLQREK</sequence>
<accession>A0ABW4HXC5</accession>
<keyword evidence="1 4" id="KW-0805">Transcription regulation</keyword>
<comment type="caution">
    <text evidence="5">The sequence shown here is derived from an EMBL/GenBank/DDBJ whole genome shotgun (WGS) entry which is preliminary data.</text>
</comment>